<dbReference type="EMBL" id="ML213596">
    <property type="protein sequence ID" value="TFK40756.1"/>
    <property type="molecule type" value="Genomic_DNA"/>
</dbReference>
<dbReference type="InterPro" id="IPR042171">
    <property type="entry name" value="Acyl-CoA_hotdog"/>
</dbReference>
<dbReference type="Gene3D" id="2.40.160.210">
    <property type="entry name" value="Acyl-CoA thioesterase, double hotdog domain"/>
    <property type="match status" value="1"/>
</dbReference>
<accession>A0A5C3M8J2</accession>
<dbReference type="InterPro" id="IPR029069">
    <property type="entry name" value="HotDog_dom_sf"/>
</dbReference>
<feature type="domain" description="Acyl-CoA thioesterase-like C-terminal" evidence="2">
    <location>
        <begin position="179"/>
        <end position="293"/>
    </location>
</feature>
<dbReference type="PANTHER" id="PTHR38110">
    <property type="entry name" value="CHROMOSOME 23, WHOLE GENOME SHOTGUN SEQUENCE"/>
    <property type="match status" value="1"/>
</dbReference>
<dbReference type="OrthoDB" id="2532955at2759"/>
<dbReference type="Proteomes" id="UP000308652">
    <property type="component" value="Unassembled WGS sequence"/>
</dbReference>
<dbReference type="SUPFAM" id="SSF54637">
    <property type="entry name" value="Thioesterase/thiol ester dehydrase-isomerase"/>
    <property type="match status" value="1"/>
</dbReference>
<evidence type="ECO:0000259" key="2">
    <source>
        <dbReference type="Pfam" id="PF20789"/>
    </source>
</evidence>
<keyword evidence="4" id="KW-1185">Reference proteome</keyword>
<dbReference type="Pfam" id="PF13622">
    <property type="entry name" value="4HBT_3"/>
    <property type="match status" value="1"/>
</dbReference>
<dbReference type="PANTHER" id="PTHR38110:SF1">
    <property type="entry name" value="THIOESTERASE DOMAIN-CONTAINING PROTEIN"/>
    <property type="match status" value="1"/>
</dbReference>
<dbReference type="InterPro" id="IPR049450">
    <property type="entry name" value="ACOT8-like_C"/>
</dbReference>
<evidence type="ECO:0000313" key="4">
    <source>
        <dbReference type="Proteomes" id="UP000308652"/>
    </source>
</evidence>
<evidence type="ECO:0000259" key="1">
    <source>
        <dbReference type="Pfam" id="PF13622"/>
    </source>
</evidence>
<dbReference type="InterPro" id="IPR049449">
    <property type="entry name" value="TesB_ACOT8-like_N"/>
</dbReference>
<feature type="domain" description="Acyl-CoA thioesterase-like N-terminal HotDog" evidence="1">
    <location>
        <begin position="34"/>
        <end position="112"/>
    </location>
</feature>
<proteinExistence type="predicted"/>
<dbReference type="Pfam" id="PF20789">
    <property type="entry name" value="4HBT_3C"/>
    <property type="match status" value="1"/>
</dbReference>
<protein>
    <submittedName>
        <fullName evidence="3">Thioesterase-like superfamily-domain-containing protein</fullName>
    </submittedName>
</protein>
<sequence length="334" mass="37097">MVRFGKAISVNHVPSSSNRLAGNVKVYEGDIDSDVPNGGYVLALIMEACIRYQSSTAHIDPIHVTAHYLRTTYILPFEVHVRTLKTGKGFTNLSAELIQDGVLRVTIHAVFGVNAPSPTDKFQLTLAPPSTYARRLPLYSHPSKAVVKPMRHTWKFHHQIQWAYDPEILKKNLPDAANRTNSNTVGGGGLEWGAWFEFTDKEERITSPSLVFLVDIFLNTPSLLPKSEKPGLTTSWFPTMTLSVEFKAPIPPPSSKHAARTVGLYSLGRFMTHPQGRHDVYVEVWTAPSDVIGTGNPADGWRDNQVCLATAMQMTLTLPMEANERNAKRNTPKL</sequence>
<name>A0A5C3M8J2_9AGAR</name>
<dbReference type="AlphaFoldDB" id="A0A5C3M8J2"/>
<evidence type="ECO:0000313" key="3">
    <source>
        <dbReference type="EMBL" id="TFK40756.1"/>
    </source>
</evidence>
<reference evidence="3 4" key="1">
    <citation type="journal article" date="2019" name="Nat. Ecol. Evol.">
        <title>Megaphylogeny resolves global patterns of mushroom evolution.</title>
        <authorList>
            <person name="Varga T."/>
            <person name="Krizsan K."/>
            <person name="Foldi C."/>
            <person name="Dima B."/>
            <person name="Sanchez-Garcia M."/>
            <person name="Sanchez-Ramirez S."/>
            <person name="Szollosi G.J."/>
            <person name="Szarkandi J.G."/>
            <person name="Papp V."/>
            <person name="Albert L."/>
            <person name="Andreopoulos W."/>
            <person name="Angelini C."/>
            <person name="Antonin V."/>
            <person name="Barry K.W."/>
            <person name="Bougher N.L."/>
            <person name="Buchanan P."/>
            <person name="Buyck B."/>
            <person name="Bense V."/>
            <person name="Catcheside P."/>
            <person name="Chovatia M."/>
            <person name="Cooper J."/>
            <person name="Damon W."/>
            <person name="Desjardin D."/>
            <person name="Finy P."/>
            <person name="Geml J."/>
            <person name="Haridas S."/>
            <person name="Hughes K."/>
            <person name="Justo A."/>
            <person name="Karasinski D."/>
            <person name="Kautmanova I."/>
            <person name="Kiss B."/>
            <person name="Kocsube S."/>
            <person name="Kotiranta H."/>
            <person name="LaButti K.M."/>
            <person name="Lechner B.E."/>
            <person name="Liimatainen K."/>
            <person name="Lipzen A."/>
            <person name="Lukacs Z."/>
            <person name="Mihaltcheva S."/>
            <person name="Morgado L.N."/>
            <person name="Niskanen T."/>
            <person name="Noordeloos M.E."/>
            <person name="Ohm R.A."/>
            <person name="Ortiz-Santana B."/>
            <person name="Ovrebo C."/>
            <person name="Racz N."/>
            <person name="Riley R."/>
            <person name="Savchenko A."/>
            <person name="Shiryaev A."/>
            <person name="Soop K."/>
            <person name="Spirin V."/>
            <person name="Szebenyi C."/>
            <person name="Tomsovsky M."/>
            <person name="Tulloss R.E."/>
            <person name="Uehling J."/>
            <person name="Grigoriev I.V."/>
            <person name="Vagvolgyi C."/>
            <person name="Papp T."/>
            <person name="Martin F.M."/>
            <person name="Miettinen O."/>
            <person name="Hibbett D.S."/>
            <person name="Nagy L.G."/>
        </authorList>
    </citation>
    <scope>NUCLEOTIDE SEQUENCE [LARGE SCALE GENOMIC DNA]</scope>
    <source>
        <strain evidence="3 4">CBS 166.37</strain>
    </source>
</reference>
<dbReference type="InterPro" id="IPR052389">
    <property type="entry name" value="Sec_Metab_Biosynth-Assoc"/>
</dbReference>
<gene>
    <name evidence="3" type="ORF">BDQ12DRAFT_721373</name>
</gene>
<organism evidence="3 4">
    <name type="scientific">Crucibulum laeve</name>
    <dbReference type="NCBI Taxonomy" id="68775"/>
    <lineage>
        <taxon>Eukaryota</taxon>
        <taxon>Fungi</taxon>
        <taxon>Dikarya</taxon>
        <taxon>Basidiomycota</taxon>
        <taxon>Agaricomycotina</taxon>
        <taxon>Agaricomycetes</taxon>
        <taxon>Agaricomycetidae</taxon>
        <taxon>Agaricales</taxon>
        <taxon>Agaricineae</taxon>
        <taxon>Nidulariaceae</taxon>
        <taxon>Crucibulum</taxon>
    </lineage>
</organism>
<dbReference type="STRING" id="68775.A0A5C3M8J2"/>